<feature type="domain" description="Phosphotyrosine protein phosphatase I" evidence="2">
    <location>
        <begin position="6"/>
        <end position="144"/>
    </location>
</feature>
<dbReference type="CDD" id="cd16345">
    <property type="entry name" value="LMWP_ArsC"/>
    <property type="match status" value="1"/>
</dbReference>
<evidence type="ECO:0000259" key="2">
    <source>
        <dbReference type="SMART" id="SM00226"/>
    </source>
</evidence>
<dbReference type="InterPro" id="IPR023485">
    <property type="entry name" value="Ptyr_pPase"/>
</dbReference>
<evidence type="ECO:0000313" key="3">
    <source>
        <dbReference type="EMBL" id="MCB5364948.1"/>
    </source>
</evidence>
<evidence type="ECO:0000313" key="4">
    <source>
        <dbReference type="Proteomes" id="UP000776983"/>
    </source>
</evidence>
<dbReference type="InterPro" id="IPR036196">
    <property type="entry name" value="Ptyr_pPase_sf"/>
</dbReference>
<proteinExistence type="predicted"/>
<keyword evidence="1" id="KW-0059">Arsenical resistance</keyword>
<dbReference type="PANTHER" id="PTHR43428">
    <property type="entry name" value="ARSENATE REDUCTASE"/>
    <property type="match status" value="1"/>
</dbReference>
<dbReference type="Gene3D" id="3.40.50.2300">
    <property type="match status" value="1"/>
</dbReference>
<dbReference type="SUPFAM" id="SSF52788">
    <property type="entry name" value="Phosphotyrosine protein phosphatases I"/>
    <property type="match status" value="1"/>
</dbReference>
<dbReference type="SMART" id="SM00226">
    <property type="entry name" value="LMWPc"/>
    <property type="match status" value="1"/>
</dbReference>
<dbReference type="Pfam" id="PF01451">
    <property type="entry name" value="LMWPc"/>
    <property type="match status" value="1"/>
</dbReference>
<dbReference type="EMBL" id="JACDXW010000012">
    <property type="protein sequence ID" value="MCB5364948.1"/>
    <property type="molecule type" value="Genomic_DNA"/>
</dbReference>
<protein>
    <submittedName>
        <fullName evidence="3">Arsenate reductase ArsC</fullName>
    </submittedName>
</protein>
<name>A0ABS8CFZ1_9BURK</name>
<organism evidence="3 4">
    <name type="scientific">Mesopusillimonas faecipullorum</name>
    <dbReference type="NCBI Taxonomy" id="2755040"/>
    <lineage>
        <taxon>Bacteria</taxon>
        <taxon>Pseudomonadati</taxon>
        <taxon>Pseudomonadota</taxon>
        <taxon>Betaproteobacteria</taxon>
        <taxon>Burkholderiales</taxon>
        <taxon>Alcaligenaceae</taxon>
        <taxon>Mesopusillimonas</taxon>
    </lineage>
</organism>
<comment type="caution">
    <text evidence="3">The sequence shown here is derived from an EMBL/GenBank/DDBJ whole genome shotgun (WGS) entry which is preliminary data.</text>
</comment>
<accession>A0ABS8CFZ1</accession>
<gene>
    <name evidence="3" type="ORF">H0484_14465</name>
</gene>
<dbReference type="Proteomes" id="UP000776983">
    <property type="component" value="Unassembled WGS sequence"/>
</dbReference>
<evidence type="ECO:0000256" key="1">
    <source>
        <dbReference type="ARBA" id="ARBA00022849"/>
    </source>
</evidence>
<sequence length="173" mass="18838">MSDKVYNTLFLCTGNSARSIMAEVLLNSFGHGRFKAFSAGSRPGSQVNPLTLEIIQATRLPIDGLRSKSWDEFARPGAPQMDFVITLCDSAAGEECPLWPGQPITAHWGFEDPSACTGTAEEQRGKFDKVFRQIATRIKIFNSLPLATLDKAAIKRELDTLGDRATQASTTAS</sequence>
<dbReference type="PANTHER" id="PTHR43428:SF1">
    <property type="entry name" value="ARSENATE REDUCTASE"/>
    <property type="match status" value="1"/>
</dbReference>
<reference evidence="3 4" key="1">
    <citation type="submission" date="2020-07" db="EMBL/GenBank/DDBJ databases">
        <title>Pusillimonas sp. nov., isolated from poultry manure in Taiwan.</title>
        <authorList>
            <person name="Lin S.-Y."/>
            <person name="Tang Y.-S."/>
            <person name="Young C.-C."/>
        </authorList>
    </citation>
    <scope>NUCLEOTIDE SEQUENCE [LARGE SCALE GENOMIC DNA]</scope>
    <source>
        <strain evidence="3 4">CC-YST705</strain>
    </source>
</reference>
<dbReference type="RefSeq" id="WP_226955366.1">
    <property type="nucleotide sequence ID" value="NZ_JACDXW010000012.1"/>
</dbReference>
<keyword evidence="4" id="KW-1185">Reference proteome</keyword>